<protein>
    <recommendedName>
        <fullName evidence="3">DUF3447 domain-containing protein</fullName>
    </recommendedName>
</protein>
<sequence length="362" mass="43866">MEHQEYLNAKNEMYDAIIEYIENENPDNLDFYHIENIIKEQNICESKEETILLLRIIIKICDNHHRGLNFFQKFEKIFQFLFQHITRYLSNSELFQICKNNKWIVLFLIKNKIITVDEEIVQLIFRQTKKTNKYYLFFYPEIMNFLNQQLKIEAKLHINEKNMKVFERKRLIGENDSYISQLIRNDSIDDFVSYIHQTNFYLSSKIKESIYETNSFLIENEPYLIEYAAFYGSLQIFLYLKANNVSLYPSLWLYAIHGKNDEIIHHLENCHVEPPNGNYHSCFHEAIKCHHNDIANYFKNLFNEKEKIDYKPIFKYYNINQIPNEFGDSINFYYLCKYNYSKLVELYIKPRQISMKDDAKVF</sequence>
<comment type="caution">
    <text evidence="1">The sequence shown here is derived from an EMBL/GenBank/DDBJ whole genome shotgun (WGS) entry which is preliminary data.</text>
</comment>
<keyword evidence="2" id="KW-1185">Reference proteome</keyword>
<evidence type="ECO:0000313" key="2">
    <source>
        <dbReference type="Proteomes" id="UP001470230"/>
    </source>
</evidence>
<accession>A0ABR2HE42</accession>
<dbReference type="Proteomes" id="UP001470230">
    <property type="component" value="Unassembled WGS sequence"/>
</dbReference>
<dbReference type="EMBL" id="JAPFFF010000033">
    <property type="protein sequence ID" value="KAK8844325.1"/>
    <property type="molecule type" value="Genomic_DNA"/>
</dbReference>
<gene>
    <name evidence="1" type="ORF">M9Y10_024539</name>
</gene>
<reference evidence="1 2" key="1">
    <citation type="submission" date="2024-04" db="EMBL/GenBank/DDBJ databases">
        <title>Tritrichomonas musculus Genome.</title>
        <authorList>
            <person name="Alves-Ferreira E."/>
            <person name="Grigg M."/>
            <person name="Lorenzi H."/>
            <person name="Galac M."/>
        </authorList>
    </citation>
    <scope>NUCLEOTIDE SEQUENCE [LARGE SCALE GENOMIC DNA]</scope>
    <source>
        <strain evidence="1 2">EAF2021</strain>
    </source>
</reference>
<dbReference type="InterPro" id="IPR036770">
    <property type="entry name" value="Ankyrin_rpt-contain_sf"/>
</dbReference>
<dbReference type="SUPFAM" id="SSF48403">
    <property type="entry name" value="Ankyrin repeat"/>
    <property type="match status" value="1"/>
</dbReference>
<name>A0ABR2HE42_9EUKA</name>
<proteinExistence type="predicted"/>
<evidence type="ECO:0000313" key="1">
    <source>
        <dbReference type="EMBL" id="KAK8844325.1"/>
    </source>
</evidence>
<organism evidence="1 2">
    <name type="scientific">Tritrichomonas musculus</name>
    <dbReference type="NCBI Taxonomy" id="1915356"/>
    <lineage>
        <taxon>Eukaryota</taxon>
        <taxon>Metamonada</taxon>
        <taxon>Parabasalia</taxon>
        <taxon>Tritrichomonadida</taxon>
        <taxon>Tritrichomonadidae</taxon>
        <taxon>Tritrichomonas</taxon>
    </lineage>
</organism>
<evidence type="ECO:0008006" key="3">
    <source>
        <dbReference type="Google" id="ProtNLM"/>
    </source>
</evidence>